<keyword evidence="3" id="KW-1185">Reference proteome</keyword>
<evidence type="ECO:0000313" key="3">
    <source>
        <dbReference type="Proteomes" id="UP001314263"/>
    </source>
</evidence>
<dbReference type="EMBL" id="CAUYUE010000004">
    <property type="protein sequence ID" value="CAK0767198.1"/>
    <property type="molecule type" value="Genomic_DNA"/>
</dbReference>
<name>A0AAV1I0K5_9CHLO</name>
<evidence type="ECO:0000256" key="1">
    <source>
        <dbReference type="SAM" id="MobiDB-lite"/>
    </source>
</evidence>
<sequence>MSGAGDRGVVIDLDDMADDTSVSVPIEAPAGFEDSLDIQLTDEGGKKEAAPDTMVHEVGDIVFGDESVAEILVKKTAAEREQVDDEQIFNDLLLHFRKQPELVAGRKISVQLGQDLVVEPMDIQRLIKLVHRAMECVTSYPAENAGSKPLLAEALDENNCNYSQPWLRPLVFDRRVVLHATQGERSDADDNHTLERLSLQRHISDQAETQSRPQSYKQKNRPYSTDRLHELHRSAFLPSRAHALTNNATTRFGVPVLSYVPDKLGRRVPGVYNGVGHVEGSCTGATRPPSEWSFRQASPVYRIVENYPLSSLREEAVTFTVEQRMASHPVMQPRFDNDDTTFETHVVTLGEPLAIVGFVIHGSLGDANGVTVRDGVTPTSSAACFRKHRTVVFAPDALTETLGAYIPTQMDVLNHQQQLWNEVYNVGMVDECFGRFKLSFDALAADVISRVRAVITRNIVDLIDTLLSRRERTERRLRKAPPADPGRGVKPKKYRFLDNAIVHDRLEGKIDDDPIVTMIRLAQVPDHGDECLLMLGFARAHSEGLVTIPERLARPADAARDAVLGDISRLYTDIAGSDWGHMLEKADQALAHSLKDYHDKLSREHGEGFRLRKLSAAQRGGMLRTKLREKAVKSLDLSRSYLVSDFVLRDEESGEGDEFVEDLHGAAVDSSFYSAAARTRIDKDRADRGIPNPSTVRELSTTALRRIADMFVVMMNPNKLNFIMSTEDLVRAVYDVSALFDEMDTEVTFVNDYNRTRLSPTATREERVALYEEAQSKFKEQIGRDTDVKTQRHASAIIARLLIELESHRPKHVFRQILKKGGRKTIGSDLDTQYEYYSEENKLNFLVQLASRTSDLGKDGRLLDRYQADDLKDVTSRVATYVDMFRKKPDIEAAYTMAAEVDKRQEIVQRVNLQDRAPRGFESAAIFDGATETSVEQLHAQADGVRGDYRVLLTVQDSAGIQQRVLVIEGPS</sequence>
<reference evidence="2 3" key="1">
    <citation type="submission" date="2023-10" db="EMBL/GenBank/DDBJ databases">
        <authorList>
            <person name="Maclean D."/>
            <person name="Macfadyen A."/>
        </authorList>
    </citation>
    <scope>NUCLEOTIDE SEQUENCE [LARGE SCALE GENOMIC DNA]</scope>
</reference>
<dbReference type="Proteomes" id="UP001314263">
    <property type="component" value="Unassembled WGS sequence"/>
</dbReference>
<accession>A0AAV1I0K5</accession>
<protein>
    <submittedName>
        <fullName evidence="2">Uncharacterized protein</fullName>
    </submittedName>
</protein>
<evidence type="ECO:0000313" key="2">
    <source>
        <dbReference type="EMBL" id="CAK0767198.1"/>
    </source>
</evidence>
<gene>
    <name evidence="2" type="ORF">CVIRNUC_003437</name>
</gene>
<feature type="region of interest" description="Disordered" evidence="1">
    <location>
        <begin position="201"/>
        <end position="222"/>
    </location>
</feature>
<organism evidence="2 3">
    <name type="scientific">Coccomyxa viridis</name>
    <dbReference type="NCBI Taxonomy" id="1274662"/>
    <lineage>
        <taxon>Eukaryota</taxon>
        <taxon>Viridiplantae</taxon>
        <taxon>Chlorophyta</taxon>
        <taxon>core chlorophytes</taxon>
        <taxon>Trebouxiophyceae</taxon>
        <taxon>Trebouxiophyceae incertae sedis</taxon>
        <taxon>Coccomyxaceae</taxon>
        <taxon>Coccomyxa</taxon>
    </lineage>
</organism>
<proteinExistence type="predicted"/>
<comment type="caution">
    <text evidence="2">The sequence shown here is derived from an EMBL/GenBank/DDBJ whole genome shotgun (WGS) entry which is preliminary data.</text>
</comment>
<dbReference type="AlphaFoldDB" id="A0AAV1I0K5"/>
<feature type="compositionally biased region" description="Polar residues" evidence="1">
    <location>
        <begin position="206"/>
        <end position="222"/>
    </location>
</feature>